<dbReference type="InterPro" id="IPR036869">
    <property type="entry name" value="J_dom_sf"/>
</dbReference>
<name>I0KGN8_9BACT</name>
<dbReference type="FunFam" id="2.60.260.20:FF:000013">
    <property type="entry name" value="DnaJ subfamily B member 11"/>
    <property type="match status" value="1"/>
</dbReference>
<evidence type="ECO:0000256" key="2">
    <source>
        <dbReference type="SAM" id="MobiDB-lite"/>
    </source>
</evidence>
<dbReference type="Pfam" id="PF01556">
    <property type="entry name" value="DnaJ_C"/>
    <property type="match status" value="1"/>
</dbReference>
<dbReference type="SUPFAM" id="SSF46565">
    <property type="entry name" value="Chaperone J-domain"/>
    <property type="match status" value="1"/>
</dbReference>
<dbReference type="Pfam" id="PF00226">
    <property type="entry name" value="DnaJ"/>
    <property type="match status" value="1"/>
</dbReference>
<dbReference type="InterPro" id="IPR018253">
    <property type="entry name" value="DnaJ_domain_CS"/>
</dbReference>
<evidence type="ECO:0000313" key="5">
    <source>
        <dbReference type="Proteomes" id="UP000011058"/>
    </source>
</evidence>
<accession>I0KGN8</accession>
<dbReference type="GO" id="GO:0005737">
    <property type="term" value="C:cytoplasm"/>
    <property type="evidence" value="ECO:0007669"/>
    <property type="project" value="TreeGrafter"/>
</dbReference>
<dbReference type="SMART" id="SM00271">
    <property type="entry name" value="DnaJ"/>
    <property type="match status" value="1"/>
</dbReference>
<evidence type="ECO:0000313" key="4">
    <source>
        <dbReference type="EMBL" id="CCH03291.1"/>
    </source>
</evidence>
<feature type="compositionally biased region" description="Basic and acidic residues" evidence="2">
    <location>
        <begin position="77"/>
        <end position="86"/>
    </location>
</feature>
<dbReference type="PRINTS" id="PR00625">
    <property type="entry name" value="JDOMAIN"/>
</dbReference>
<dbReference type="STRING" id="1166018.FAES_5292"/>
<dbReference type="PATRIC" id="fig|1166018.3.peg.2267"/>
<dbReference type="PROSITE" id="PS00636">
    <property type="entry name" value="DNAJ_1"/>
    <property type="match status" value="1"/>
</dbReference>
<dbReference type="SUPFAM" id="SSF49493">
    <property type="entry name" value="HSP40/DnaJ peptide-binding domain"/>
    <property type="match status" value="2"/>
</dbReference>
<dbReference type="InterPro" id="IPR001623">
    <property type="entry name" value="DnaJ_domain"/>
</dbReference>
<keyword evidence="1" id="KW-0143">Chaperone</keyword>
<dbReference type="KEGG" id="fae:FAES_5292"/>
<dbReference type="Proteomes" id="UP000011058">
    <property type="component" value="Chromosome"/>
</dbReference>
<feature type="region of interest" description="Disordered" evidence="2">
    <location>
        <begin position="77"/>
        <end position="102"/>
    </location>
</feature>
<feature type="compositionally biased region" description="Low complexity" evidence="2">
    <location>
        <begin position="87"/>
        <end position="98"/>
    </location>
</feature>
<dbReference type="AlphaFoldDB" id="I0KGN8"/>
<protein>
    <submittedName>
        <fullName evidence="4">Chaperone DnaJ domain protein</fullName>
    </submittedName>
</protein>
<dbReference type="GO" id="GO:0042026">
    <property type="term" value="P:protein refolding"/>
    <property type="evidence" value="ECO:0007669"/>
    <property type="project" value="TreeGrafter"/>
</dbReference>
<dbReference type="EMBL" id="HE796683">
    <property type="protein sequence ID" value="CCH03291.1"/>
    <property type="molecule type" value="Genomic_DNA"/>
</dbReference>
<sequence>MDFIDYYKILGIPKTASEDEIKKAYRKLARKMHPDLNPNDPEANKKFQQLNEANEVLSDPDKRKKYDQYGKDWQHAEQFEQARESARQQQRTQNPYGGAQYGGGDGGYSFSGDFDGSNFSDFFASMFGSEAGSGFGRREARFRGQDYEAELRLSLRDAYTTHKQSLTVNGKTIGITVYAGVENGQKIKLTGYGAPGVNGGPNGDLYLTFLIDDDPRYKRQGNDLYVTEEIDLLTALLGGEKVVDTLSGQVKVPVKAETQPGTKIRLRGKGFPVYRQENTFGDLYVQWQVKLPTNLTDDQKDQLRAALTR</sequence>
<dbReference type="GO" id="GO:0051082">
    <property type="term" value="F:unfolded protein binding"/>
    <property type="evidence" value="ECO:0007669"/>
    <property type="project" value="InterPro"/>
</dbReference>
<proteinExistence type="predicted"/>
<dbReference type="Gene3D" id="1.10.287.110">
    <property type="entry name" value="DnaJ domain"/>
    <property type="match status" value="1"/>
</dbReference>
<dbReference type="CDD" id="cd06257">
    <property type="entry name" value="DnaJ"/>
    <property type="match status" value="1"/>
</dbReference>
<dbReference type="RefSeq" id="WP_015334390.1">
    <property type="nucleotide sequence ID" value="NC_020054.1"/>
</dbReference>
<keyword evidence="5" id="KW-1185">Reference proteome</keyword>
<reference evidence="4 5" key="1">
    <citation type="journal article" date="2012" name="J. Bacteriol.">
        <title>Genome Sequence of Fibrella aestuarina BUZ 2T, a Filamentous Marine Bacterium.</title>
        <authorList>
            <person name="Filippini M."/>
            <person name="Qi W."/>
            <person name="Blom J."/>
            <person name="Goesmann A."/>
            <person name="Smits T.H."/>
            <person name="Bagheri H.C."/>
        </authorList>
    </citation>
    <scope>NUCLEOTIDE SEQUENCE [LARGE SCALE GENOMIC DNA]</scope>
    <source>
        <strain evidence="5">BUZ 2T</strain>
    </source>
</reference>
<dbReference type="CDD" id="cd10747">
    <property type="entry name" value="DnaJ_C"/>
    <property type="match status" value="1"/>
</dbReference>
<feature type="region of interest" description="Disordered" evidence="2">
    <location>
        <begin position="32"/>
        <end position="65"/>
    </location>
</feature>
<organism evidence="4 5">
    <name type="scientific">Fibrella aestuarina BUZ 2</name>
    <dbReference type="NCBI Taxonomy" id="1166018"/>
    <lineage>
        <taxon>Bacteria</taxon>
        <taxon>Pseudomonadati</taxon>
        <taxon>Bacteroidota</taxon>
        <taxon>Cytophagia</taxon>
        <taxon>Cytophagales</taxon>
        <taxon>Spirosomataceae</taxon>
        <taxon>Fibrella</taxon>
    </lineage>
</organism>
<dbReference type="eggNOG" id="COG0484">
    <property type="taxonomic scope" value="Bacteria"/>
</dbReference>
<evidence type="ECO:0000259" key="3">
    <source>
        <dbReference type="PROSITE" id="PS50076"/>
    </source>
</evidence>
<dbReference type="PROSITE" id="PS50076">
    <property type="entry name" value="DNAJ_2"/>
    <property type="match status" value="1"/>
</dbReference>
<dbReference type="HOGENOM" id="CLU_017633_0_0_10"/>
<dbReference type="InterPro" id="IPR002939">
    <property type="entry name" value="DnaJ_C"/>
</dbReference>
<dbReference type="PANTHER" id="PTHR43096">
    <property type="entry name" value="DNAJ HOMOLOG 1, MITOCHONDRIAL-RELATED"/>
    <property type="match status" value="1"/>
</dbReference>
<dbReference type="InterPro" id="IPR008971">
    <property type="entry name" value="HSP40/DnaJ_pept-bd"/>
</dbReference>
<feature type="domain" description="J" evidence="3">
    <location>
        <begin position="5"/>
        <end position="70"/>
    </location>
</feature>
<dbReference type="PANTHER" id="PTHR43096:SF52">
    <property type="entry name" value="DNAJ HOMOLOG 1, MITOCHONDRIAL-RELATED"/>
    <property type="match status" value="1"/>
</dbReference>
<gene>
    <name evidence="4" type="ORF">FAES_5292</name>
</gene>
<dbReference type="Gene3D" id="2.60.260.20">
    <property type="entry name" value="Urease metallochaperone UreE, N-terminal domain"/>
    <property type="match status" value="2"/>
</dbReference>
<dbReference type="OrthoDB" id="9779889at2"/>
<evidence type="ECO:0000256" key="1">
    <source>
        <dbReference type="ARBA" id="ARBA00023186"/>
    </source>
</evidence>